<dbReference type="PANTHER" id="PTHR31001:SF90">
    <property type="entry name" value="CENTROMERE DNA-BINDING PROTEIN COMPLEX CBF3 SUBUNIT B"/>
    <property type="match status" value="1"/>
</dbReference>
<dbReference type="CDD" id="cd12148">
    <property type="entry name" value="fungal_TF_MHR"/>
    <property type="match status" value="1"/>
</dbReference>
<dbReference type="Proteomes" id="UP001642405">
    <property type="component" value="Unassembled WGS sequence"/>
</dbReference>
<accession>A0ABP0BL15</accession>
<proteinExistence type="predicted"/>
<evidence type="ECO:0000313" key="3">
    <source>
        <dbReference type="EMBL" id="CAK7220330.1"/>
    </source>
</evidence>
<dbReference type="InterPro" id="IPR050613">
    <property type="entry name" value="Sec_Metabolite_Reg"/>
</dbReference>
<sequence length="603" mass="66065">MPAHHKTSILTASEVLAWGCCSQLCYPHRRCRCYQSRRYSELASINCDAAWVGRQAMSMSIALGVDTDVLPPTVVARQVVQFHMDHLRWHHSAFHGPTFLAQCEQFWSTGTADHPLWLALYFAVCSVSLWTLLNNAPARAAVLGPLVTFSLDEALVKRQYQAMVNTLYGENFLEHLSLYSVQAVVISSRIAHNLDRTDLNASLIAAAVRIGHGLGLHKISEPVVSAHNAQDNVGWHERIEIETGKRVWLQLVVQDRSQIPFTATYNIHPAQYMTPLPQNCNDDDMIERDSDMPTDSSYVRMLGRSAALIPPLLDGLGDGNGTCTYNNSIKWLPIARRTLAISAAETVIMIHRPVLLDAFRSGGKAFSQTRTTCIAAAATILREHEQTMAEQTLSMWAHSAVCVTGAVVLGLELLYRTEVTGDTTLTYRQMMARAADRLRTRHCDAVAKRGAALIETLLAAEKDLALRMTQTTARTAMTSSTTTNGDSGQATAEDHQQAIINEMIGSHEVMARFLATAPLKVDNAVPDDATTPGTLAVAAVADNRPSSPMHIPTLSGAERRADGAEAANNSSMHDLLESIDPDAGQNFDSWFNNVFAPVYDPLP</sequence>
<dbReference type="EMBL" id="CAWUHB010000019">
    <property type="protein sequence ID" value="CAK7220330.1"/>
    <property type="molecule type" value="Genomic_DNA"/>
</dbReference>
<protein>
    <recommendedName>
        <fullName evidence="5">Transcription factor domain-containing protein</fullName>
    </recommendedName>
</protein>
<comment type="caution">
    <text evidence="3">The sequence shown here is derived from an EMBL/GenBank/DDBJ whole genome shotgun (WGS) entry which is preliminary data.</text>
</comment>
<comment type="subcellular location">
    <subcellularLocation>
        <location evidence="1">Nucleus</location>
    </subcellularLocation>
</comment>
<evidence type="ECO:0000256" key="1">
    <source>
        <dbReference type="ARBA" id="ARBA00004123"/>
    </source>
</evidence>
<organism evidence="3 4">
    <name type="scientific">Sporothrix curviconia</name>
    <dbReference type="NCBI Taxonomy" id="1260050"/>
    <lineage>
        <taxon>Eukaryota</taxon>
        <taxon>Fungi</taxon>
        <taxon>Dikarya</taxon>
        <taxon>Ascomycota</taxon>
        <taxon>Pezizomycotina</taxon>
        <taxon>Sordariomycetes</taxon>
        <taxon>Sordariomycetidae</taxon>
        <taxon>Ophiostomatales</taxon>
        <taxon>Ophiostomataceae</taxon>
        <taxon>Sporothrix</taxon>
    </lineage>
</organism>
<keyword evidence="2" id="KW-0539">Nucleus</keyword>
<gene>
    <name evidence="3" type="ORF">SCUCBS95973_004122</name>
</gene>
<reference evidence="3 4" key="1">
    <citation type="submission" date="2024-01" db="EMBL/GenBank/DDBJ databases">
        <authorList>
            <person name="Allen C."/>
            <person name="Tagirdzhanova G."/>
        </authorList>
    </citation>
    <scope>NUCLEOTIDE SEQUENCE [LARGE SCALE GENOMIC DNA]</scope>
</reference>
<name>A0ABP0BL15_9PEZI</name>
<evidence type="ECO:0008006" key="5">
    <source>
        <dbReference type="Google" id="ProtNLM"/>
    </source>
</evidence>
<evidence type="ECO:0000256" key="2">
    <source>
        <dbReference type="ARBA" id="ARBA00023242"/>
    </source>
</evidence>
<evidence type="ECO:0000313" key="4">
    <source>
        <dbReference type="Proteomes" id="UP001642405"/>
    </source>
</evidence>
<dbReference type="PANTHER" id="PTHR31001">
    <property type="entry name" value="UNCHARACTERIZED TRANSCRIPTIONAL REGULATORY PROTEIN"/>
    <property type="match status" value="1"/>
</dbReference>
<keyword evidence="4" id="KW-1185">Reference proteome</keyword>